<evidence type="ECO:0000259" key="2">
    <source>
        <dbReference type="PROSITE" id="PS51084"/>
    </source>
</evidence>
<name>A0A1G7UVQ8_9GAMM</name>
<dbReference type="InterPro" id="IPR026026">
    <property type="entry name" value="HIT_Hint"/>
</dbReference>
<dbReference type="Proteomes" id="UP000198641">
    <property type="component" value="Unassembled WGS sequence"/>
</dbReference>
<comment type="caution">
    <text evidence="1">Lacks conserved residue(s) required for the propagation of feature annotation.</text>
</comment>
<dbReference type="PIRSF" id="PIRSF000714">
    <property type="entry name" value="HIT"/>
    <property type="match status" value="1"/>
</dbReference>
<accession>A0A1G7UVQ8</accession>
<dbReference type="InterPro" id="IPR036265">
    <property type="entry name" value="HIT-like_sf"/>
</dbReference>
<sequence length="145" mass="16101">MSDFTLHPQLADDTLLITDLPLCQVRLMNDARYAWLVLVPRRDDIREVYELSTADQAQLWKEATALGKALMSAREGDKLNLATLGNMVPQLHLHVIVRHEGDDAWPGPVWGQGSALAYDADQEAAMRACLEDCLTQSGLETDTPD</sequence>
<dbReference type="AlphaFoldDB" id="A0A1G7UVQ8"/>
<dbReference type="Gene3D" id="3.30.428.10">
    <property type="entry name" value="HIT-like"/>
    <property type="match status" value="1"/>
</dbReference>
<evidence type="ECO:0000256" key="1">
    <source>
        <dbReference type="PROSITE-ProRule" id="PRU00464"/>
    </source>
</evidence>
<dbReference type="InterPro" id="IPR011146">
    <property type="entry name" value="HIT-like"/>
</dbReference>
<evidence type="ECO:0000313" key="3">
    <source>
        <dbReference type="EMBL" id="SDG51554.1"/>
    </source>
</evidence>
<gene>
    <name evidence="3" type="ORF">SAMN05216571_1178</name>
</gene>
<feature type="domain" description="HIT" evidence="2">
    <location>
        <begin position="36"/>
        <end position="105"/>
    </location>
</feature>
<dbReference type="SUPFAM" id="SSF54197">
    <property type="entry name" value="HIT-like"/>
    <property type="match status" value="1"/>
</dbReference>
<dbReference type="PROSITE" id="PS51084">
    <property type="entry name" value="HIT_2"/>
    <property type="match status" value="1"/>
</dbReference>
<dbReference type="EMBL" id="FNCI01000017">
    <property type="protein sequence ID" value="SDG51554.1"/>
    <property type="molecule type" value="Genomic_DNA"/>
</dbReference>
<proteinExistence type="predicted"/>
<dbReference type="Pfam" id="PF01230">
    <property type="entry name" value="HIT"/>
    <property type="match status" value="1"/>
</dbReference>
<dbReference type="RefSeq" id="WP_092528429.1">
    <property type="nucleotide sequence ID" value="NZ_FNCI01000017.1"/>
</dbReference>
<evidence type="ECO:0000313" key="4">
    <source>
        <dbReference type="Proteomes" id="UP000198641"/>
    </source>
</evidence>
<dbReference type="STRING" id="284577.SAMN05216571_1178"/>
<keyword evidence="4" id="KW-1185">Reference proteome</keyword>
<protein>
    <submittedName>
        <fullName evidence="3">HIT domain-containing protein</fullName>
    </submittedName>
</protein>
<dbReference type="OrthoDB" id="9799145at2"/>
<organism evidence="3 4">
    <name type="scientific">Onishia taeanensis</name>
    <dbReference type="NCBI Taxonomy" id="284577"/>
    <lineage>
        <taxon>Bacteria</taxon>
        <taxon>Pseudomonadati</taxon>
        <taxon>Pseudomonadota</taxon>
        <taxon>Gammaproteobacteria</taxon>
        <taxon>Oceanospirillales</taxon>
        <taxon>Halomonadaceae</taxon>
        <taxon>Onishia</taxon>
    </lineage>
</organism>
<reference evidence="3 4" key="1">
    <citation type="submission" date="2016-10" db="EMBL/GenBank/DDBJ databases">
        <authorList>
            <person name="de Groot N.N."/>
        </authorList>
    </citation>
    <scope>NUCLEOTIDE SEQUENCE [LARGE SCALE GENOMIC DNA]</scope>
    <source>
        <strain evidence="3 4">BH539</strain>
    </source>
</reference>
<dbReference type="GO" id="GO:0003824">
    <property type="term" value="F:catalytic activity"/>
    <property type="evidence" value="ECO:0007669"/>
    <property type="project" value="InterPro"/>
</dbReference>